<name>A0ABV4AGM2_9GAMM</name>
<sequence>MALERVLLPEWTPQWGVLLAWPHADTDWCDLLDDAEATYVALACAILARQHLRVICRDAEHSAHIRTLLTQAGAELARLELLERPYNDTWARDFGPIAVTENGALTLQDWRFNGWGGKFAADADDALNQQLPWDVPLRRFDLILEGGAIDTDGRGNLLTTSNCLLNPNRNPQLDRAAVEAQLKEAFGLRNIWWLEHGYLEGDDTDAHVDTLARFCDERTIAYVQCTDRDDVHYTELRAMEQELEQLAAREQLKLVPLPMTPPLFDDDGARMPATYANFLIINGAVLVPTYGCDTDAAALAQLDAAFPNHDVIGIHCLPLIVQHGSLHCVTMQLPTGSVPV</sequence>
<keyword evidence="1" id="KW-0378">Hydrolase</keyword>
<evidence type="ECO:0000313" key="3">
    <source>
        <dbReference type="Proteomes" id="UP001562065"/>
    </source>
</evidence>
<dbReference type="Proteomes" id="UP001562065">
    <property type="component" value="Unassembled WGS sequence"/>
</dbReference>
<dbReference type="InterPro" id="IPR007466">
    <property type="entry name" value="Peptidyl-Arg-deiminase_porph"/>
</dbReference>
<organism evidence="2 3">
    <name type="scientific">Isoalcanivorax beigongshangi</name>
    <dbReference type="NCBI Taxonomy" id="3238810"/>
    <lineage>
        <taxon>Bacteria</taxon>
        <taxon>Pseudomonadati</taxon>
        <taxon>Pseudomonadota</taxon>
        <taxon>Gammaproteobacteria</taxon>
        <taxon>Oceanospirillales</taxon>
        <taxon>Alcanivoracaceae</taxon>
        <taxon>Isoalcanivorax</taxon>
    </lineage>
</organism>
<dbReference type="Pfam" id="PF04371">
    <property type="entry name" value="PAD_porph"/>
    <property type="match status" value="1"/>
</dbReference>
<dbReference type="SUPFAM" id="SSF55909">
    <property type="entry name" value="Pentein"/>
    <property type="match status" value="1"/>
</dbReference>
<dbReference type="PANTHER" id="PTHR31377:SF0">
    <property type="entry name" value="AGMATINE DEIMINASE-RELATED"/>
    <property type="match status" value="1"/>
</dbReference>
<dbReference type="EMBL" id="JBGCUO010000001">
    <property type="protein sequence ID" value="MEY1661795.1"/>
    <property type="molecule type" value="Genomic_DNA"/>
</dbReference>
<comment type="caution">
    <text evidence="2">The sequence shown here is derived from an EMBL/GenBank/DDBJ whole genome shotgun (WGS) entry which is preliminary data.</text>
</comment>
<evidence type="ECO:0000256" key="1">
    <source>
        <dbReference type="ARBA" id="ARBA00022801"/>
    </source>
</evidence>
<dbReference type="PANTHER" id="PTHR31377">
    <property type="entry name" value="AGMATINE DEIMINASE-RELATED"/>
    <property type="match status" value="1"/>
</dbReference>
<reference evidence="2 3" key="1">
    <citation type="submission" date="2024-07" db="EMBL/GenBank/DDBJ databases">
        <authorList>
            <person name="Ren Q."/>
        </authorList>
    </citation>
    <scope>NUCLEOTIDE SEQUENCE [LARGE SCALE GENOMIC DNA]</scope>
    <source>
        <strain evidence="2 3">REN37</strain>
    </source>
</reference>
<gene>
    <name evidence="2" type="ORF">AB5I84_06495</name>
</gene>
<evidence type="ECO:0000313" key="2">
    <source>
        <dbReference type="EMBL" id="MEY1661795.1"/>
    </source>
</evidence>
<protein>
    <submittedName>
        <fullName evidence="2">Agmatine/peptidylarginine deiminase</fullName>
    </submittedName>
</protein>
<keyword evidence="3" id="KW-1185">Reference proteome</keyword>
<dbReference type="RefSeq" id="WP_369455044.1">
    <property type="nucleotide sequence ID" value="NZ_JBGCUO010000001.1"/>
</dbReference>
<accession>A0ABV4AGM2</accession>
<proteinExistence type="predicted"/>
<dbReference type="Gene3D" id="3.75.10.10">
    <property type="entry name" value="L-arginine/glycine Amidinotransferase, Chain A"/>
    <property type="match status" value="1"/>
</dbReference>